<dbReference type="Gene3D" id="1.10.10.10">
    <property type="entry name" value="Winged helix-like DNA-binding domain superfamily/Winged helix DNA-binding domain"/>
    <property type="match status" value="1"/>
</dbReference>
<dbReference type="PANTHER" id="PTHR33202">
    <property type="entry name" value="ZINC UPTAKE REGULATION PROTEIN"/>
    <property type="match status" value="1"/>
</dbReference>
<comment type="cofactor">
    <cofactor evidence="7">
        <name>Zn(2+)</name>
        <dbReference type="ChEBI" id="CHEBI:29105"/>
    </cofactor>
    <text evidence="7">Binds 1 zinc ion per subunit.</text>
</comment>
<evidence type="ECO:0000256" key="3">
    <source>
        <dbReference type="ARBA" id="ARBA00022833"/>
    </source>
</evidence>
<organism evidence="8 9">
    <name type="scientific">Pyramidobacter porci</name>
    <dbReference type="NCBI Taxonomy" id="2605789"/>
    <lineage>
        <taxon>Bacteria</taxon>
        <taxon>Thermotogati</taxon>
        <taxon>Synergistota</taxon>
        <taxon>Synergistia</taxon>
        <taxon>Synergistales</taxon>
        <taxon>Dethiosulfovibrionaceae</taxon>
        <taxon>Pyramidobacter</taxon>
    </lineage>
</organism>
<dbReference type="GO" id="GO:0000976">
    <property type="term" value="F:transcription cis-regulatory region binding"/>
    <property type="evidence" value="ECO:0007669"/>
    <property type="project" value="TreeGrafter"/>
</dbReference>
<protein>
    <submittedName>
        <fullName evidence="8">Transcriptional repressor</fullName>
    </submittedName>
</protein>
<dbReference type="Gene3D" id="3.30.1490.190">
    <property type="match status" value="1"/>
</dbReference>
<evidence type="ECO:0000256" key="7">
    <source>
        <dbReference type="PIRSR" id="PIRSR602481-1"/>
    </source>
</evidence>
<dbReference type="GO" id="GO:0008270">
    <property type="term" value="F:zinc ion binding"/>
    <property type="evidence" value="ECO:0007669"/>
    <property type="project" value="TreeGrafter"/>
</dbReference>
<evidence type="ECO:0000256" key="2">
    <source>
        <dbReference type="ARBA" id="ARBA00022491"/>
    </source>
</evidence>
<dbReference type="InterPro" id="IPR036388">
    <property type="entry name" value="WH-like_DNA-bd_sf"/>
</dbReference>
<comment type="caution">
    <text evidence="8">The sequence shown here is derived from an EMBL/GenBank/DDBJ whole genome shotgun (WGS) entry which is preliminary data.</text>
</comment>
<dbReference type="EMBL" id="VUNH01000007">
    <property type="protein sequence ID" value="MST55869.1"/>
    <property type="molecule type" value="Genomic_DNA"/>
</dbReference>
<dbReference type="Pfam" id="PF01475">
    <property type="entry name" value="FUR"/>
    <property type="match status" value="1"/>
</dbReference>
<keyword evidence="6" id="KW-0804">Transcription</keyword>
<dbReference type="PANTHER" id="PTHR33202:SF7">
    <property type="entry name" value="FERRIC UPTAKE REGULATION PROTEIN"/>
    <property type="match status" value="1"/>
</dbReference>
<dbReference type="GO" id="GO:0045892">
    <property type="term" value="P:negative regulation of DNA-templated transcription"/>
    <property type="evidence" value="ECO:0007669"/>
    <property type="project" value="TreeGrafter"/>
</dbReference>
<name>A0A6L5YCE8_9BACT</name>
<feature type="binding site" evidence="7">
    <location>
        <position position="128"/>
    </location>
    <ligand>
        <name>Zn(2+)</name>
        <dbReference type="ChEBI" id="CHEBI:29105"/>
    </ligand>
</feature>
<keyword evidence="3 7" id="KW-0862">Zinc</keyword>
<sequence length="139" mass="15646">MPEEKKTRHSQQRDMIYDYLRSTREHPSAETIYTALKAKMPNLSLGTVYRNLKLLEENGRIRRVPALQNAERYDCICCDHAHFVCTKCGKVRDLEPIDAREAAGAFTLEKGDVPMSVSLTISGICAECRKNTLAQTGKG</sequence>
<dbReference type="GO" id="GO:1900376">
    <property type="term" value="P:regulation of secondary metabolite biosynthetic process"/>
    <property type="evidence" value="ECO:0007669"/>
    <property type="project" value="TreeGrafter"/>
</dbReference>
<feature type="binding site" evidence="7">
    <location>
        <position position="88"/>
    </location>
    <ligand>
        <name>Zn(2+)</name>
        <dbReference type="ChEBI" id="CHEBI:29105"/>
    </ligand>
</feature>
<evidence type="ECO:0000256" key="4">
    <source>
        <dbReference type="ARBA" id="ARBA00023015"/>
    </source>
</evidence>
<dbReference type="CDD" id="cd07153">
    <property type="entry name" value="Fur_like"/>
    <property type="match status" value="1"/>
</dbReference>
<evidence type="ECO:0000256" key="1">
    <source>
        <dbReference type="ARBA" id="ARBA00007957"/>
    </source>
</evidence>
<feature type="binding site" evidence="7">
    <location>
        <position position="125"/>
    </location>
    <ligand>
        <name>Zn(2+)</name>
        <dbReference type="ChEBI" id="CHEBI:29105"/>
    </ligand>
</feature>
<keyword evidence="5" id="KW-0238">DNA-binding</keyword>
<dbReference type="Proteomes" id="UP000473699">
    <property type="component" value="Unassembled WGS sequence"/>
</dbReference>
<dbReference type="RefSeq" id="WP_154528957.1">
    <property type="nucleotide sequence ID" value="NZ_VUNH01000007.1"/>
</dbReference>
<dbReference type="GO" id="GO:0003700">
    <property type="term" value="F:DNA-binding transcription factor activity"/>
    <property type="evidence" value="ECO:0007669"/>
    <property type="project" value="InterPro"/>
</dbReference>
<dbReference type="SUPFAM" id="SSF46785">
    <property type="entry name" value="Winged helix' DNA-binding domain"/>
    <property type="match status" value="1"/>
</dbReference>
<feature type="binding site" evidence="7">
    <location>
        <position position="85"/>
    </location>
    <ligand>
        <name>Zn(2+)</name>
        <dbReference type="ChEBI" id="CHEBI:29105"/>
    </ligand>
</feature>
<reference evidence="8 9" key="1">
    <citation type="submission" date="2019-08" db="EMBL/GenBank/DDBJ databases">
        <title>In-depth cultivation of the pig gut microbiome towards novel bacterial diversity and tailored functional studies.</title>
        <authorList>
            <person name="Wylensek D."/>
            <person name="Hitch T.C.A."/>
            <person name="Clavel T."/>
        </authorList>
    </citation>
    <scope>NUCLEOTIDE SEQUENCE [LARGE SCALE GENOMIC DNA]</scope>
    <source>
        <strain evidence="8 9">SM-530-WT-4B</strain>
    </source>
</reference>
<accession>A0A6L5YCE8</accession>
<keyword evidence="2" id="KW-0678">Repressor</keyword>
<dbReference type="InterPro" id="IPR002481">
    <property type="entry name" value="FUR"/>
</dbReference>
<evidence type="ECO:0000256" key="6">
    <source>
        <dbReference type="ARBA" id="ARBA00023163"/>
    </source>
</evidence>
<dbReference type="InterPro" id="IPR036390">
    <property type="entry name" value="WH_DNA-bd_sf"/>
</dbReference>
<keyword evidence="4" id="KW-0805">Transcription regulation</keyword>
<keyword evidence="7" id="KW-0479">Metal-binding</keyword>
<keyword evidence="9" id="KW-1185">Reference proteome</keyword>
<comment type="similarity">
    <text evidence="1">Belongs to the Fur family.</text>
</comment>
<gene>
    <name evidence="8" type="ORF">FYJ74_07475</name>
</gene>
<evidence type="ECO:0000313" key="8">
    <source>
        <dbReference type="EMBL" id="MST55869.1"/>
    </source>
</evidence>
<dbReference type="InterPro" id="IPR043135">
    <property type="entry name" value="Fur_C"/>
</dbReference>
<evidence type="ECO:0000313" key="9">
    <source>
        <dbReference type="Proteomes" id="UP000473699"/>
    </source>
</evidence>
<proteinExistence type="inferred from homology"/>
<dbReference type="AlphaFoldDB" id="A0A6L5YCE8"/>
<evidence type="ECO:0000256" key="5">
    <source>
        <dbReference type="ARBA" id="ARBA00023125"/>
    </source>
</evidence>